<keyword evidence="8" id="KW-1185">Reference proteome</keyword>
<proteinExistence type="inferred from homology"/>
<feature type="transmembrane region" description="Helical" evidence="6">
    <location>
        <begin position="44"/>
        <end position="61"/>
    </location>
</feature>
<dbReference type="Pfam" id="PF01594">
    <property type="entry name" value="AI-2E_transport"/>
    <property type="match status" value="1"/>
</dbReference>
<organism evidence="7 8">
    <name type="scientific">Thalassorhabdomicrobium marinisediminis</name>
    <dbReference type="NCBI Taxonomy" id="2170577"/>
    <lineage>
        <taxon>Bacteria</taxon>
        <taxon>Pseudomonadati</taxon>
        <taxon>Pseudomonadota</taxon>
        <taxon>Alphaproteobacteria</taxon>
        <taxon>Rhodobacterales</taxon>
        <taxon>Paracoccaceae</taxon>
        <taxon>Thalassorhabdomicrobium</taxon>
    </lineage>
</organism>
<dbReference type="EMBL" id="QCYG01000001">
    <property type="protein sequence ID" value="PVA08192.1"/>
    <property type="molecule type" value="Genomic_DNA"/>
</dbReference>
<feature type="transmembrane region" description="Helical" evidence="6">
    <location>
        <begin position="249"/>
        <end position="277"/>
    </location>
</feature>
<dbReference type="PANTHER" id="PTHR21716:SF16">
    <property type="entry name" value="BLL1467 PROTEIN"/>
    <property type="match status" value="1"/>
</dbReference>
<protein>
    <submittedName>
        <fullName evidence="7">AI-2E family transporter</fullName>
    </submittedName>
</protein>
<dbReference type="OrthoDB" id="9799225at2"/>
<dbReference type="RefSeq" id="WP_108639346.1">
    <property type="nucleotide sequence ID" value="NZ_CANLQJ010000003.1"/>
</dbReference>
<dbReference type="Proteomes" id="UP000244817">
    <property type="component" value="Unassembled WGS sequence"/>
</dbReference>
<accession>A0A2T7G198</accession>
<feature type="transmembrane region" description="Helical" evidence="6">
    <location>
        <begin position="221"/>
        <end position="243"/>
    </location>
</feature>
<dbReference type="PANTHER" id="PTHR21716">
    <property type="entry name" value="TRANSMEMBRANE PROTEIN"/>
    <property type="match status" value="1"/>
</dbReference>
<feature type="transmembrane region" description="Helical" evidence="6">
    <location>
        <begin position="21"/>
        <end position="38"/>
    </location>
</feature>
<name>A0A2T7G198_9RHOB</name>
<comment type="subcellular location">
    <subcellularLocation>
        <location evidence="1">Membrane</location>
        <topology evidence="1">Multi-pass membrane protein</topology>
    </subcellularLocation>
</comment>
<keyword evidence="5 6" id="KW-0472">Membrane</keyword>
<comment type="caution">
    <text evidence="7">The sequence shown here is derived from an EMBL/GenBank/DDBJ whole genome shotgun (WGS) entry which is preliminary data.</text>
</comment>
<feature type="transmembrane region" description="Helical" evidence="6">
    <location>
        <begin position="320"/>
        <end position="344"/>
    </location>
</feature>
<evidence type="ECO:0000256" key="1">
    <source>
        <dbReference type="ARBA" id="ARBA00004141"/>
    </source>
</evidence>
<evidence type="ECO:0000256" key="5">
    <source>
        <dbReference type="ARBA" id="ARBA00023136"/>
    </source>
</evidence>
<feature type="transmembrane region" description="Helical" evidence="6">
    <location>
        <begin position="165"/>
        <end position="184"/>
    </location>
</feature>
<keyword evidence="4 6" id="KW-1133">Transmembrane helix</keyword>
<dbReference type="AlphaFoldDB" id="A0A2T7G198"/>
<evidence type="ECO:0000256" key="3">
    <source>
        <dbReference type="ARBA" id="ARBA00022692"/>
    </source>
</evidence>
<feature type="transmembrane region" description="Helical" evidence="6">
    <location>
        <begin position="284"/>
        <end position="300"/>
    </location>
</feature>
<feature type="transmembrane region" description="Helical" evidence="6">
    <location>
        <begin position="73"/>
        <end position="92"/>
    </location>
</feature>
<evidence type="ECO:0000313" key="8">
    <source>
        <dbReference type="Proteomes" id="UP000244817"/>
    </source>
</evidence>
<dbReference type="GO" id="GO:0016020">
    <property type="term" value="C:membrane"/>
    <property type="evidence" value="ECO:0007669"/>
    <property type="project" value="UniProtKB-SubCell"/>
</dbReference>
<dbReference type="GO" id="GO:0055085">
    <property type="term" value="P:transmembrane transport"/>
    <property type="evidence" value="ECO:0007669"/>
    <property type="project" value="TreeGrafter"/>
</dbReference>
<gene>
    <name evidence="7" type="ORF">DC363_01460</name>
</gene>
<evidence type="ECO:0000256" key="4">
    <source>
        <dbReference type="ARBA" id="ARBA00022989"/>
    </source>
</evidence>
<dbReference type="InterPro" id="IPR002549">
    <property type="entry name" value="AI-2E-like"/>
</dbReference>
<sequence length="381" mass="41552">MSEPQNGIQTEALSKLANLRGIKAMVIGLFILFFVQTLTWASDFLIPVTTAILGYFILNRPRRWLARIGISPTGSAIIFCTIIVVAIGYGLLRLSGPVSTFLADIPEVIRQIEGQLKSAGGNTMEAVNEAVEAADDIINPEDQADDTVEVEVVQKPGIAAMVARIAPMLFGQMAFAIVLLYFLVSSGDMFIRKTVQSIGRFSDKRRAVNVVYDIEDRLGRYLGGITMINAGLGLVVGAAMYVWGLPNYMMVGVMAFLFNFIPFIGAIAGSIIAAILALMTFGDVWPALGVWATYMFLTSFEAQFITPSLISRRMQLNTTVVFLCVAFFAWIWSIMGMIVALPILTVIKIACDEIDGLQRVALFLGDETETEAQADTSPSDK</sequence>
<evidence type="ECO:0000256" key="2">
    <source>
        <dbReference type="ARBA" id="ARBA00009773"/>
    </source>
</evidence>
<reference evidence="7 8" key="1">
    <citation type="submission" date="2018-04" db="EMBL/GenBank/DDBJ databases">
        <title>Pelagivirga bohaiensis gen. nov., sp. nov., a bacterium isolated from the Bohai Sea.</title>
        <authorList>
            <person name="Ji X."/>
        </authorList>
    </citation>
    <scope>NUCLEOTIDE SEQUENCE [LARGE SCALE GENOMIC DNA]</scope>
    <source>
        <strain evidence="7 8">BH-SD16</strain>
    </source>
</reference>
<evidence type="ECO:0000256" key="6">
    <source>
        <dbReference type="SAM" id="Phobius"/>
    </source>
</evidence>
<comment type="similarity">
    <text evidence="2">Belongs to the autoinducer-2 exporter (AI-2E) (TC 2.A.86) family.</text>
</comment>
<keyword evidence="3 6" id="KW-0812">Transmembrane</keyword>
<evidence type="ECO:0000313" key="7">
    <source>
        <dbReference type="EMBL" id="PVA08192.1"/>
    </source>
</evidence>